<evidence type="ECO:0000313" key="1">
    <source>
        <dbReference type="EMBL" id="SAL34639.1"/>
    </source>
</evidence>
<organism evidence="1 2">
    <name type="scientific">Caballeronia udeis</name>
    <dbReference type="NCBI Taxonomy" id="1232866"/>
    <lineage>
        <taxon>Bacteria</taxon>
        <taxon>Pseudomonadati</taxon>
        <taxon>Pseudomonadota</taxon>
        <taxon>Betaproteobacteria</taxon>
        <taxon>Burkholderiales</taxon>
        <taxon>Burkholderiaceae</taxon>
        <taxon>Caballeronia</taxon>
    </lineage>
</organism>
<dbReference type="PANTHER" id="PTHR35004">
    <property type="entry name" value="TRANSPOSASE RV3428C-RELATED"/>
    <property type="match status" value="1"/>
</dbReference>
<accession>A0A158GSP8</accession>
<evidence type="ECO:0000313" key="2">
    <source>
        <dbReference type="Proteomes" id="UP000054683"/>
    </source>
</evidence>
<reference evidence="1 2" key="1">
    <citation type="submission" date="2016-01" db="EMBL/GenBank/DDBJ databases">
        <authorList>
            <person name="Oliw E.H."/>
        </authorList>
    </citation>
    <scope>NUCLEOTIDE SEQUENCE [LARGE SCALE GENOMIC DNA]</scope>
    <source>
        <strain evidence="1">LMG 27134</strain>
    </source>
</reference>
<dbReference type="SUPFAM" id="SSF46689">
    <property type="entry name" value="Homeodomain-like"/>
    <property type="match status" value="1"/>
</dbReference>
<sequence length="157" mass="17982">MTRTGTITMSMQELDRLKVIEAVAEARLMTWRAAERLGLSRRQVERLVIRCRNKGAASLVSRRRGTRRNHQLPQTVLDRALGLIHECYADFGPTLACEKLRECHGLVLSKETVRRLMTDAGLWVPRKQRPPKVYSAACATDLFWRTGADRRQRPSLV</sequence>
<dbReference type="PANTHER" id="PTHR35004:SF7">
    <property type="entry name" value="INTEGRASE PROTEIN"/>
    <property type="match status" value="1"/>
</dbReference>
<dbReference type="Proteomes" id="UP000054683">
    <property type="component" value="Unassembled WGS sequence"/>
</dbReference>
<protein>
    <submittedName>
        <fullName evidence="1">Integrase catalytic subunit</fullName>
    </submittedName>
</protein>
<gene>
    <name evidence="1" type="ORF">AWB69_03188</name>
</gene>
<dbReference type="EMBL" id="FCOK02000018">
    <property type="protein sequence ID" value="SAL34639.1"/>
    <property type="molecule type" value="Genomic_DNA"/>
</dbReference>
<dbReference type="InterPro" id="IPR009057">
    <property type="entry name" value="Homeodomain-like_sf"/>
</dbReference>
<proteinExistence type="predicted"/>
<dbReference type="AlphaFoldDB" id="A0A158GSP8"/>
<name>A0A158GSP8_9BURK</name>
<dbReference type="Pfam" id="PF13565">
    <property type="entry name" value="HTH_32"/>
    <property type="match status" value="1"/>
</dbReference>